<organism evidence="2 3">
    <name type="scientific">Ooceraea biroi</name>
    <name type="common">Clonal raider ant</name>
    <name type="synonym">Cerapachys biroi</name>
    <dbReference type="NCBI Taxonomy" id="2015173"/>
    <lineage>
        <taxon>Eukaryota</taxon>
        <taxon>Metazoa</taxon>
        <taxon>Ecdysozoa</taxon>
        <taxon>Arthropoda</taxon>
        <taxon>Hexapoda</taxon>
        <taxon>Insecta</taxon>
        <taxon>Pterygota</taxon>
        <taxon>Neoptera</taxon>
        <taxon>Endopterygota</taxon>
        <taxon>Hymenoptera</taxon>
        <taxon>Apocrita</taxon>
        <taxon>Aculeata</taxon>
        <taxon>Formicoidea</taxon>
        <taxon>Formicidae</taxon>
        <taxon>Dorylinae</taxon>
        <taxon>Ooceraea</taxon>
    </lineage>
</organism>
<gene>
    <name evidence="2" type="ORF">DMN91_006682</name>
</gene>
<accession>A0A3L8DIC6</accession>
<evidence type="ECO:0000313" key="3">
    <source>
        <dbReference type="Proteomes" id="UP000279307"/>
    </source>
</evidence>
<feature type="region of interest" description="Disordered" evidence="1">
    <location>
        <begin position="233"/>
        <end position="292"/>
    </location>
</feature>
<feature type="compositionally biased region" description="Gly residues" evidence="1">
    <location>
        <begin position="29"/>
        <end position="45"/>
    </location>
</feature>
<reference evidence="2 3" key="1">
    <citation type="journal article" date="2018" name="Genome Res.">
        <title>The genomic architecture and molecular evolution of ant odorant receptors.</title>
        <authorList>
            <person name="McKenzie S.K."/>
            <person name="Kronauer D.J.C."/>
        </authorList>
    </citation>
    <scope>NUCLEOTIDE SEQUENCE [LARGE SCALE GENOMIC DNA]</scope>
    <source>
        <strain evidence="2">Clonal line C1</strain>
    </source>
</reference>
<dbReference type="EMBL" id="QOIP01000007">
    <property type="protein sequence ID" value="RLU20076.1"/>
    <property type="molecule type" value="Genomic_DNA"/>
</dbReference>
<protein>
    <recommendedName>
        <fullName evidence="4">Collagen alpha-2(IV) chain</fullName>
    </recommendedName>
</protein>
<proteinExistence type="predicted"/>
<feature type="compositionally biased region" description="Polar residues" evidence="1">
    <location>
        <begin position="239"/>
        <end position="248"/>
    </location>
</feature>
<feature type="region of interest" description="Disordered" evidence="1">
    <location>
        <begin position="16"/>
        <end position="115"/>
    </location>
</feature>
<dbReference type="AlphaFoldDB" id="A0A3L8DIC6"/>
<dbReference type="OrthoDB" id="6629770at2759"/>
<evidence type="ECO:0008006" key="4">
    <source>
        <dbReference type="Google" id="ProtNLM"/>
    </source>
</evidence>
<feature type="compositionally biased region" description="Polar residues" evidence="1">
    <location>
        <begin position="90"/>
        <end position="100"/>
    </location>
</feature>
<comment type="caution">
    <text evidence="2">The sequence shown here is derived from an EMBL/GenBank/DDBJ whole genome shotgun (WGS) entry which is preliminary data.</text>
</comment>
<feature type="compositionally biased region" description="Pro residues" evidence="1">
    <location>
        <begin position="56"/>
        <end position="71"/>
    </location>
</feature>
<evidence type="ECO:0000256" key="1">
    <source>
        <dbReference type="SAM" id="MobiDB-lite"/>
    </source>
</evidence>
<name>A0A3L8DIC6_OOCBI</name>
<dbReference type="Proteomes" id="UP000279307">
    <property type="component" value="Chromosome 7"/>
</dbReference>
<evidence type="ECO:0000313" key="2">
    <source>
        <dbReference type="EMBL" id="RLU20076.1"/>
    </source>
</evidence>
<sequence length="454" mass="49359">MLQCYPGYPHYPGYPTYPEGPEGSEGPEGPIGGIGGVGGIGGTGGEGEDGANGPDGPWPTGSPGPNGPWPGDPDYVAPVKTNRPSHKGSIKNQLSKTYSFGTHDRNSGSPYYSKNKIDSSYANYTVKNTKSTTFPDFAKVGTPLYINQKEYKSQGEISSTYGKQKSYNADEINSLQTVSTPPILRYTVENYENTDLLKLTPRPSNYVTHTEVKSEKESSRNFDQFSVHDEDQYQKSVYYPNSQRQFSKGPNRFKAGRQESTFNSREEYNNSADEDSKPISNVPLDGLPTGPEKQVNARLEQSSQASPGLDAIGVQPPNFINVKPFPLPVGPDPQACPCYLVESNNSTNVAISTTPAPIIGQFGFIPVIFVPYCPGDEMDSNKMKVIFPSATPVLYACDACGTQDSKLGIKTLDVTQLGNIDYLKDALSQANLGFLNVPVKTSIGRRRSKARRAE</sequence>